<comment type="similarity">
    <text evidence="1 2">Belongs to the outer membrane factor (OMF) (TC 1.B.17) family.</text>
</comment>
<name>A0A9X1IL71_9GAMM</name>
<organism evidence="4 5">
    <name type="scientific">Marinomonas algarum</name>
    <dbReference type="NCBI Taxonomy" id="2883105"/>
    <lineage>
        <taxon>Bacteria</taxon>
        <taxon>Pseudomonadati</taxon>
        <taxon>Pseudomonadota</taxon>
        <taxon>Gammaproteobacteria</taxon>
        <taxon>Oceanospirillales</taxon>
        <taxon>Oceanospirillaceae</taxon>
        <taxon>Marinomonas</taxon>
    </lineage>
</organism>
<feature type="chain" id="PRO_5041015205" evidence="2">
    <location>
        <begin position="20"/>
        <end position="468"/>
    </location>
</feature>
<dbReference type="RefSeq" id="WP_226753631.1">
    <property type="nucleotide sequence ID" value="NZ_JAJATW010000004.1"/>
</dbReference>
<dbReference type="AlphaFoldDB" id="A0A9X1IL71"/>
<gene>
    <name evidence="4" type="ORF">LG368_04990</name>
</gene>
<evidence type="ECO:0000313" key="4">
    <source>
        <dbReference type="EMBL" id="MCB5161255.1"/>
    </source>
</evidence>
<comment type="caution">
    <text evidence="4">The sequence shown here is derived from an EMBL/GenBank/DDBJ whole genome shotgun (WGS) entry which is preliminary data.</text>
</comment>
<keyword evidence="2" id="KW-1134">Transmembrane beta strand</keyword>
<evidence type="ECO:0000256" key="2">
    <source>
        <dbReference type="RuleBase" id="RU362097"/>
    </source>
</evidence>
<evidence type="ECO:0000313" key="5">
    <source>
        <dbReference type="Proteomes" id="UP001139095"/>
    </source>
</evidence>
<feature type="region of interest" description="Disordered" evidence="3">
    <location>
        <begin position="449"/>
        <end position="468"/>
    </location>
</feature>
<keyword evidence="2" id="KW-0732">Signal</keyword>
<dbReference type="Gene3D" id="2.20.200.10">
    <property type="entry name" value="Outer membrane efflux proteins (OEP)"/>
    <property type="match status" value="1"/>
</dbReference>
<keyword evidence="2" id="KW-0449">Lipoprotein</keyword>
<dbReference type="NCBIfam" id="TIGR01845">
    <property type="entry name" value="outer_NodT"/>
    <property type="match status" value="1"/>
</dbReference>
<comment type="subcellular location">
    <subcellularLocation>
        <location evidence="2">Cell outer membrane</location>
        <topology evidence="2">Lipid-anchor</topology>
    </subcellularLocation>
</comment>
<keyword evidence="5" id="KW-1185">Reference proteome</keyword>
<evidence type="ECO:0000256" key="1">
    <source>
        <dbReference type="ARBA" id="ARBA00007613"/>
    </source>
</evidence>
<keyword evidence="2" id="KW-0564">Palmitate</keyword>
<dbReference type="Proteomes" id="UP001139095">
    <property type="component" value="Unassembled WGS sequence"/>
</dbReference>
<dbReference type="PANTHER" id="PTHR30203:SF32">
    <property type="entry name" value="CATION EFFLUX SYSTEM PROTEIN CUSC"/>
    <property type="match status" value="1"/>
</dbReference>
<dbReference type="InterPro" id="IPR003423">
    <property type="entry name" value="OMP_efflux"/>
</dbReference>
<proteinExistence type="inferred from homology"/>
<dbReference type="SUPFAM" id="SSF56954">
    <property type="entry name" value="Outer membrane efflux proteins (OEP)"/>
    <property type="match status" value="1"/>
</dbReference>
<dbReference type="EMBL" id="JAJATW010000004">
    <property type="protein sequence ID" value="MCB5161255.1"/>
    <property type="molecule type" value="Genomic_DNA"/>
</dbReference>
<dbReference type="GO" id="GO:0015562">
    <property type="term" value="F:efflux transmembrane transporter activity"/>
    <property type="evidence" value="ECO:0007669"/>
    <property type="project" value="InterPro"/>
</dbReference>
<keyword evidence="2" id="KW-0812">Transmembrane</keyword>
<dbReference type="Gene3D" id="1.20.1600.10">
    <property type="entry name" value="Outer membrane efflux proteins (OEP)"/>
    <property type="match status" value="1"/>
</dbReference>
<feature type="signal peptide" evidence="2">
    <location>
        <begin position="1"/>
        <end position="19"/>
    </location>
</feature>
<dbReference type="PANTHER" id="PTHR30203">
    <property type="entry name" value="OUTER MEMBRANE CATION EFFLUX PROTEIN"/>
    <property type="match status" value="1"/>
</dbReference>
<accession>A0A9X1IL71</accession>
<dbReference type="InterPro" id="IPR010131">
    <property type="entry name" value="MdtP/NodT-like"/>
</dbReference>
<keyword evidence="2" id="KW-0472">Membrane</keyword>
<dbReference type="GO" id="GO:0009279">
    <property type="term" value="C:cell outer membrane"/>
    <property type="evidence" value="ECO:0007669"/>
    <property type="project" value="UniProtKB-SubCell"/>
</dbReference>
<evidence type="ECO:0000256" key="3">
    <source>
        <dbReference type="SAM" id="MobiDB-lite"/>
    </source>
</evidence>
<sequence length="468" mass="50804">MMKLLKMAPFILLTGCAAVGPDWEAPTAELENTFVSGEGSSINDVAYQAWWREFTDPTLTALVEKGFEQNLSILQAKERIREANALLRETGINSALDGSLSYNRLRAGGENVSTSTSSSASLDAEFVIDLFGGIRREQEAAQSYLAATQADIGTERLAWLAELIEKYADARYYQKAAQLTAATINTRQDTLAITQKQLDNGLSTQYELAEIKASLQTAQADLPGYQAQYQAAIFALATLMDEPAKQILAMMSSSTDQLTLPTTIATGIPADLLRNRPDIRYYEAVLHQQVAKTGVEESDLYPSIRLTGSVSHANSADGWSFGPSISLGLFNRGLLKAQRDAQISAANQAEIDWRSSVLDAVEDVQVAQSNFTLYMQQSDLLKQAAESYSTALELGHNNFKNGAMTLLDLLDTVRSEASTQISAASARNTALQEWTALQIAIGAGAGFADVDQDQDQDQEQANKSPLDS</sequence>
<reference evidence="4" key="1">
    <citation type="submission" date="2021-10" db="EMBL/GenBank/DDBJ databases">
        <title>Marinomonas pontica sp. nov., isolated from the Black Sea.</title>
        <authorList>
            <person name="Zhao L.-H."/>
            <person name="Xue J.-H."/>
        </authorList>
    </citation>
    <scope>NUCLEOTIDE SEQUENCE</scope>
    <source>
        <strain evidence="4">E8</strain>
    </source>
</reference>
<protein>
    <submittedName>
        <fullName evidence="4">Efflux transporter outer membrane subunit</fullName>
    </submittedName>
</protein>
<dbReference type="Pfam" id="PF02321">
    <property type="entry name" value="OEP"/>
    <property type="match status" value="2"/>
</dbReference>